<dbReference type="PANTHER" id="PTHR43848">
    <property type="entry name" value="PUTRESCINE TRANSPORT SYSTEM PERMEASE PROTEIN POTI"/>
    <property type="match status" value="1"/>
</dbReference>
<evidence type="ECO:0000256" key="4">
    <source>
        <dbReference type="ARBA" id="ARBA00022475"/>
    </source>
</evidence>
<dbReference type="Gene3D" id="1.10.3720.10">
    <property type="entry name" value="MetI-like"/>
    <property type="match status" value="1"/>
</dbReference>
<evidence type="ECO:0000256" key="5">
    <source>
        <dbReference type="ARBA" id="ARBA00022692"/>
    </source>
</evidence>
<feature type="domain" description="ABC transmembrane type-1" evidence="9">
    <location>
        <begin position="62"/>
        <end position="250"/>
    </location>
</feature>
<feature type="transmembrane region" description="Helical" evidence="8">
    <location>
        <begin position="178"/>
        <end position="199"/>
    </location>
</feature>
<protein>
    <submittedName>
        <fullName evidence="10">ABC transporter permease</fullName>
    </submittedName>
</protein>
<proteinExistence type="inferred from homology"/>
<reference evidence="10 11" key="2">
    <citation type="submission" date="2023-06" db="EMBL/GenBank/DDBJ databases">
        <title>Identification and characterization of horizontal gene transfer across gut microbiota members of farm animals based on homology search.</title>
        <authorList>
            <person name="Schwarzerova J."/>
            <person name="Nykrynova M."/>
            <person name="Jureckova K."/>
            <person name="Cejkova D."/>
            <person name="Rychlik I."/>
        </authorList>
    </citation>
    <scope>NUCLEOTIDE SEQUENCE [LARGE SCALE GENOMIC DNA]</scope>
    <source>
        <strain evidence="10 11">105_WCHN</strain>
    </source>
</reference>
<feature type="transmembrane region" description="Helical" evidence="8">
    <location>
        <begin position="130"/>
        <end position="150"/>
    </location>
</feature>
<comment type="caution">
    <text evidence="10">The sequence shown here is derived from an EMBL/GenBank/DDBJ whole genome shotgun (WGS) entry which is preliminary data.</text>
</comment>
<dbReference type="PANTHER" id="PTHR43848:SF2">
    <property type="entry name" value="PUTRESCINE TRANSPORT SYSTEM PERMEASE PROTEIN POTI"/>
    <property type="match status" value="1"/>
</dbReference>
<feature type="transmembrane region" description="Helical" evidence="8">
    <location>
        <begin position="58"/>
        <end position="87"/>
    </location>
</feature>
<evidence type="ECO:0000259" key="9">
    <source>
        <dbReference type="PROSITE" id="PS50928"/>
    </source>
</evidence>
<feature type="transmembrane region" description="Helical" evidence="8">
    <location>
        <begin position="12"/>
        <end position="38"/>
    </location>
</feature>
<organism evidence="10 11">
    <name type="scientific">Limosilactobacillus panis</name>
    <dbReference type="NCBI Taxonomy" id="47493"/>
    <lineage>
        <taxon>Bacteria</taxon>
        <taxon>Bacillati</taxon>
        <taxon>Bacillota</taxon>
        <taxon>Bacilli</taxon>
        <taxon>Lactobacillales</taxon>
        <taxon>Lactobacillaceae</taxon>
        <taxon>Limosilactobacillus</taxon>
    </lineage>
</organism>
<accession>A0ABT7VL35</accession>
<evidence type="ECO:0000256" key="1">
    <source>
        <dbReference type="ARBA" id="ARBA00004651"/>
    </source>
</evidence>
<dbReference type="Proteomes" id="UP001529423">
    <property type="component" value="Unassembled WGS sequence"/>
</dbReference>
<dbReference type="Pfam" id="PF00528">
    <property type="entry name" value="BPD_transp_1"/>
    <property type="match status" value="1"/>
</dbReference>
<dbReference type="InterPro" id="IPR035906">
    <property type="entry name" value="MetI-like_sf"/>
</dbReference>
<evidence type="ECO:0000256" key="2">
    <source>
        <dbReference type="ARBA" id="ARBA00007069"/>
    </source>
</evidence>
<name>A0ABT7VL35_9LACO</name>
<dbReference type="InterPro" id="IPR051789">
    <property type="entry name" value="Bact_Polyamine_Transport"/>
</dbReference>
<dbReference type="SUPFAM" id="SSF161098">
    <property type="entry name" value="MetI-like"/>
    <property type="match status" value="1"/>
</dbReference>
<keyword evidence="11" id="KW-1185">Reference proteome</keyword>
<evidence type="ECO:0000256" key="7">
    <source>
        <dbReference type="ARBA" id="ARBA00023136"/>
    </source>
</evidence>
<feature type="transmembrane region" description="Helical" evidence="8">
    <location>
        <begin position="232"/>
        <end position="253"/>
    </location>
</feature>
<evidence type="ECO:0000313" key="10">
    <source>
        <dbReference type="EMBL" id="MDM8333450.1"/>
    </source>
</evidence>
<comment type="subcellular location">
    <subcellularLocation>
        <location evidence="1 8">Cell membrane</location>
        <topology evidence="1 8">Multi-pass membrane protein</topology>
    </subcellularLocation>
</comment>
<reference evidence="11" key="1">
    <citation type="submission" date="2023-06" db="EMBL/GenBank/DDBJ databases">
        <title>Identification and characterization of horizontal gene transfer across gut microbiota members of farm animals based on homology search.</title>
        <authorList>
            <person name="Zeman M."/>
            <person name="Kubasova T."/>
            <person name="Jahodarova E."/>
            <person name="Nykrynova M."/>
            <person name="Rychlik I."/>
        </authorList>
    </citation>
    <scope>NUCLEOTIDE SEQUENCE [LARGE SCALE GENOMIC DNA]</scope>
    <source>
        <strain evidence="11">105_WCHN</strain>
    </source>
</reference>
<keyword evidence="3 8" id="KW-0813">Transport</keyword>
<keyword evidence="5 8" id="KW-0812">Transmembrane</keyword>
<evidence type="ECO:0000313" key="11">
    <source>
        <dbReference type="Proteomes" id="UP001529423"/>
    </source>
</evidence>
<gene>
    <name evidence="10" type="ORF">QUW46_02505</name>
</gene>
<dbReference type="CDD" id="cd06261">
    <property type="entry name" value="TM_PBP2"/>
    <property type="match status" value="1"/>
</dbReference>
<evidence type="ECO:0000256" key="3">
    <source>
        <dbReference type="ARBA" id="ARBA00022448"/>
    </source>
</evidence>
<keyword evidence="6 8" id="KW-1133">Transmembrane helix</keyword>
<evidence type="ECO:0000256" key="8">
    <source>
        <dbReference type="RuleBase" id="RU363032"/>
    </source>
</evidence>
<dbReference type="InterPro" id="IPR000515">
    <property type="entry name" value="MetI-like"/>
</dbReference>
<sequence>MRKRHLTWSGLYLALVFIILYAPIAYLVVFSFSAGTTMEKYHGFSLRHYADLFADTRMITIIFNTIIIALLASLVATIIGTLGALAIKDTHGKVRNSLLSFNNVLMVSPDVIIGASFLIFFTMLGVQLGFISVLLSHIAFCIPIVVLMVLPKINELSPTLVDAAYDLGATRWQAFSQVVLPAITPGIWAGYFMALTYSLDDFAVTFFVTGNGFTTLSVEIYSRARQGINLEINALSALMFVVSLLLVVGYYFISKHGSRRHRVVTVKEGDAQ</sequence>
<keyword evidence="4" id="KW-1003">Cell membrane</keyword>
<dbReference type="RefSeq" id="WP_289559281.1">
    <property type="nucleotide sequence ID" value="NZ_JAUDEO010000009.1"/>
</dbReference>
<comment type="similarity">
    <text evidence="2">Belongs to the binding-protein-dependent transport system permease family. CysTW subfamily.</text>
</comment>
<keyword evidence="7 8" id="KW-0472">Membrane</keyword>
<feature type="transmembrane region" description="Helical" evidence="8">
    <location>
        <begin position="99"/>
        <end position="124"/>
    </location>
</feature>
<evidence type="ECO:0000256" key="6">
    <source>
        <dbReference type="ARBA" id="ARBA00022989"/>
    </source>
</evidence>
<dbReference type="EMBL" id="JAUDEO010000009">
    <property type="protein sequence ID" value="MDM8333450.1"/>
    <property type="molecule type" value="Genomic_DNA"/>
</dbReference>
<dbReference type="PROSITE" id="PS50928">
    <property type="entry name" value="ABC_TM1"/>
    <property type="match status" value="1"/>
</dbReference>